<keyword evidence="3" id="KW-1185">Reference proteome</keyword>
<dbReference type="RefSeq" id="WP_202245540.1">
    <property type="nucleotide sequence ID" value="NZ_JAESIY010000009.1"/>
</dbReference>
<accession>A0A937K2F2</accession>
<comment type="similarity">
    <text evidence="1">Belongs to the bactofilin family.</text>
</comment>
<gene>
    <name evidence="2" type="ORF">JL102_16470</name>
</gene>
<proteinExistence type="inferred from homology"/>
<sequence>MFASKEDHKTAELISNSSNIIGKGTVVQGSVETFGNVRIEGKIIGDVKTKSKVALGQSSFVEGSILAQNAEIEGRLDGNIETTEVLILKPTAVVNGDIYTNKLIVETGAVFNGGCKMGITSKEIKIETMNSNGQSTKSLSTEGAQAV</sequence>
<dbReference type="AlphaFoldDB" id="A0A937K2F2"/>
<dbReference type="InterPro" id="IPR007607">
    <property type="entry name" value="BacA/B"/>
</dbReference>
<evidence type="ECO:0000256" key="1">
    <source>
        <dbReference type="ARBA" id="ARBA00044755"/>
    </source>
</evidence>
<dbReference type="PANTHER" id="PTHR35024:SF4">
    <property type="entry name" value="POLYMER-FORMING CYTOSKELETAL PROTEIN"/>
    <property type="match status" value="1"/>
</dbReference>
<protein>
    <submittedName>
        <fullName evidence="2">Polymer-forming cytoskeletal protein</fullName>
    </submittedName>
</protein>
<evidence type="ECO:0000313" key="3">
    <source>
        <dbReference type="Proteomes" id="UP000659388"/>
    </source>
</evidence>
<name>A0A937K2F2_9BACT</name>
<comment type="caution">
    <text evidence="2">The sequence shown here is derived from an EMBL/GenBank/DDBJ whole genome shotgun (WGS) entry which is preliminary data.</text>
</comment>
<organism evidence="2 3">
    <name type="scientific">Fulvivirga sediminis</name>
    <dbReference type="NCBI Taxonomy" id="2803949"/>
    <lineage>
        <taxon>Bacteria</taxon>
        <taxon>Pseudomonadati</taxon>
        <taxon>Bacteroidota</taxon>
        <taxon>Cytophagia</taxon>
        <taxon>Cytophagales</taxon>
        <taxon>Fulvivirgaceae</taxon>
        <taxon>Fulvivirga</taxon>
    </lineage>
</organism>
<dbReference type="PANTHER" id="PTHR35024">
    <property type="entry name" value="HYPOTHETICAL CYTOSOLIC PROTEIN"/>
    <property type="match status" value="1"/>
</dbReference>
<dbReference type="EMBL" id="JAESIY010000009">
    <property type="protein sequence ID" value="MBL3657747.1"/>
    <property type="molecule type" value="Genomic_DNA"/>
</dbReference>
<dbReference type="Proteomes" id="UP000659388">
    <property type="component" value="Unassembled WGS sequence"/>
</dbReference>
<reference evidence="2" key="1">
    <citation type="submission" date="2021-01" db="EMBL/GenBank/DDBJ databases">
        <title>Fulvivirga kasyanovii gen. nov., sp nov., a novel member of the phylum Bacteroidetes isolated from seawater in a mussel farm.</title>
        <authorList>
            <person name="Zhao L.-H."/>
            <person name="Wang Z.-J."/>
        </authorList>
    </citation>
    <scope>NUCLEOTIDE SEQUENCE</scope>
    <source>
        <strain evidence="2">2943</strain>
    </source>
</reference>
<dbReference type="Pfam" id="PF04519">
    <property type="entry name" value="Bactofilin"/>
    <property type="match status" value="1"/>
</dbReference>
<evidence type="ECO:0000313" key="2">
    <source>
        <dbReference type="EMBL" id="MBL3657747.1"/>
    </source>
</evidence>